<keyword evidence="2" id="KW-0646">Protease inhibitor</keyword>
<gene>
    <name evidence="5" type="ORF">AAG570_010238</name>
</gene>
<comment type="similarity">
    <text evidence="1">Belongs to the serpin family.</text>
</comment>
<dbReference type="InterPro" id="IPR023796">
    <property type="entry name" value="Serpin_dom"/>
</dbReference>
<dbReference type="PANTHER" id="PTHR11461">
    <property type="entry name" value="SERINE PROTEASE INHIBITOR, SERPIN"/>
    <property type="match status" value="1"/>
</dbReference>
<feature type="domain" description="Serpin" evidence="4">
    <location>
        <begin position="17"/>
        <end position="162"/>
    </location>
</feature>
<dbReference type="Gene3D" id="3.30.497.10">
    <property type="entry name" value="Antithrombin, subunit I, domain 2"/>
    <property type="match status" value="1"/>
</dbReference>
<keyword evidence="3" id="KW-0722">Serine protease inhibitor</keyword>
<evidence type="ECO:0000256" key="2">
    <source>
        <dbReference type="ARBA" id="ARBA00022690"/>
    </source>
</evidence>
<keyword evidence="6" id="KW-1185">Reference proteome</keyword>
<comment type="caution">
    <text evidence="5">The sequence shown here is derived from an EMBL/GenBank/DDBJ whole genome shotgun (WGS) entry which is preliminary data.</text>
</comment>
<name>A0ABD0YLZ2_9HEMI</name>
<dbReference type="Proteomes" id="UP001558652">
    <property type="component" value="Unassembled WGS sequence"/>
</dbReference>
<evidence type="ECO:0000313" key="5">
    <source>
        <dbReference type="EMBL" id="KAL1132281.1"/>
    </source>
</evidence>
<dbReference type="SUPFAM" id="SSF56574">
    <property type="entry name" value="Serpins"/>
    <property type="match status" value="1"/>
</dbReference>
<sequence length="214" mass="23557">MSEEENLAGVPTTLSQAINKFAVQLYKDLSKEKSNDASNMLVSPFNLTTCLGLVYLATGGDTASQVADTLHLPPSLKDSAEDVAAEFKNIIASIDEASYKCSSGLFADTRFDVKDSFKEMVKSQLGGTCELVNFTEGDSARERINTWVKENTASKIENLLPPGLPFSDQPVKCSRFCDVAFLLYFFCKNKGIVPHREMACFKLNYDNMKCMKAG</sequence>
<dbReference type="InterPro" id="IPR042178">
    <property type="entry name" value="Serpin_sf_1"/>
</dbReference>
<reference evidence="5 6" key="1">
    <citation type="submission" date="2024-07" db="EMBL/GenBank/DDBJ databases">
        <title>Chromosome-level genome assembly of the water stick insect Ranatra chinensis (Heteroptera: Nepidae).</title>
        <authorList>
            <person name="Liu X."/>
        </authorList>
    </citation>
    <scope>NUCLEOTIDE SEQUENCE [LARGE SCALE GENOMIC DNA]</scope>
    <source>
        <strain evidence="5">Cailab_2021Rc</strain>
        <tissue evidence="5">Muscle</tissue>
    </source>
</reference>
<dbReference type="EMBL" id="JBFDAA010000005">
    <property type="protein sequence ID" value="KAL1132281.1"/>
    <property type="molecule type" value="Genomic_DNA"/>
</dbReference>
<proteinExistence type="inferred from homology"/>
<dbReference type="AlphaFoldDB" id="A0ABD0YLZ2"/>
<evidence type="ECO:0000259" key="4">
    <source>
        <dbReference type="Pfam" id="PF00079"/>
    </source>
</evidence>
<dbReference type="InterPro" id="IPR000215">
    <property type="entry name" value="Serpin_fam"/>
</dbReference>
<accession>A0ABD0YLZ2</accession>
<evidence type="ECO:0000313" key="6">
    <source>
        <dbReference type="Proteomes" id="UP001558652"/>
    </source>
</evidence>
<dbReference type="PANTHER" id="PTHR11461:SF211">
    <property type="entry name" value="GH10112P-RELATED"/>
    <property type="match status" value="1"/>
</dbReference>
<dbReference type="GO" id="GO:0004867">
    <property type="term" value="F:serine-type endopeptidase inhibitor activity"/>
    <property type="evidence" value="ECO:0007669"/>
    <property type="project" value="UniProtKB-KW"/>
</dbReference>
<evidence type="ECO:0000256" key="3">
    <source>
        <dbReference type="ARBA" id="ARBA00022900"/>
    </source>
</evidence>
<evidence type="ECO:0000256" key="1">
    <source>
        <dbReference type="ARBA" id="ARBA00009500"/>
    </source>
</evidence>
<protein>
    <recommendedName>
        <fullName evidence="4">Serpin domain-containing protein</fullName>
    </recommendedName>
</protein>
<dbReference type="Pfam" id="PF00079">
    <property type="entry name" value="Serpin"/>
    <property type="match status" value="1"/>
</dbReference>
<dbReference type="InterPro" id="IPR036186">
    <property type="entry name" value="Serpin_sf"/>
</dbReference>
<organism evidence="5 6">
    <name type="scientific">Ranatra chinensis</name>
    <dbReference type="NCBI Taxonomy" id="642074"/>
    <lineage>
        <taxon>Eukaryota</taxon>
        <taxon>Metazoa</taxon>
        <taxon>Ecdysozoa</taxon>
        <taxon>Arthropoda</taxon>
        <taxon>Hexapoda</taxon>
        <taxon>Insecta</taxon>
        <taxon>Pterygota</taxon>
        <taxon>Neoptera</taxon>
        <taxon>Paraneoptera</taxon>
        <taxon>Hemiptera</taxon>
        <taxon>Heteroptera</taxon>
        <taxon>Panheteroptera</taxon>
        <taxon>Nepomorpha</taxon>
        <taxon>Nepidae</taxon>
        <taxon>Ranatrinae</taxon>
        <taxon>Ranatra</taxon>
    </lineage>
</organism>